<dbReference type="AlphaFoldDB" id="A0A024UF57"/>
<accession>A0A024UF57</accession>
<feature type="chain" id="PRO_5038206732" evidence="3">
    <location>
        <begin position="24"/>
        <end position="278"/>
    </location>
</feature>
<dbReference type="EMBL" id="KI913957">
    <property type="protein sequence ID" value="ETW04889.1"/>
    <property type="molecule type" value="Genomic_DNA"/>
</dbReference>
<keyword evidence="3" id="KW-0732">Signal</keyword>
<evidence type="ECO:0000313" key="6">
    <source>
        <dbReference type="Proteomes" id="UP000285060"/>
    </source>
</evidence>
<feature type="compositionally biased region" description="Acidic residues" evidence="1">
    <location>
        <begin position="37"/>
        <end position="54"/>
    </location>
</feature>
<dbReference type="RefSeq" id="XP_008866327.1">
    <property type="nucleotide sequence ID" value="XM_008868105.1"/>
</dbReference>
<feature type="transmembrane region" description="Helical" evidence="2">
    <location>
        <begin position="101"/>
        <end position="120"/>
    </location>
</feature>
<dbReference type="GeneID" id="20081047"/>
<reference evidence="4" key="1">
    <citation type="submission" date="2013-12" db="EMBL/GenBank/DDBJ databases">
        <title>The Genome Sequence of Aphanomyces invadans NJM9701.</title>
        <authorList>
            <consortium name="The Broad Institute Genomics Platform"/>
            <person name="Russ C."/>
            <person name="Tyler B."/>
            <person name="van West P."/>
            <person name="Dieguez-Uribeondo J."/>
            <person name="Young S.K."/>
            <person name="Zeng Q."/>
            <person name="Gargeya S."/>
            <person name="Fitzgerald M."/>
            <person name="Abouelleil A."/>
            <person name="Alvarado L."/>
            <person name="Chapman S.B."/>
            <person name="Gainer-Dewar J."/>
            <person name="Goldberg J."/>
            <person name="Griggs A."/>
            <person name="Gujja S."/>
            <person name="Hansen M."/>
            <person name="Howarth C."/>
            <person name="Imamovic A."/>
            <person name="Ireland A."/>
            <person name="Larimer J."/>
            <person name="McCowan C."/>
            <person name="Murphy C."/>
            <person name="Pearson M."/>
            <person name="Poon T.W."/>
            <person name="Priest M."/>
            <person name="Roberts A."/>
            <person name="Saif S."/>
            <person name="Shea T."/>
            <person name="Sykes S."/>
            <person name="Wortman J."/>
            <person name="Nusbaum C."/>
            <person name="Birren B."/>
        </authorList>
    </citation>
    <scope>NUCLEOTIDE SEQUENCE [LARGE SCALE GENOMIC DNA]</scope>
    <source>
        <strain evidence="4">NJM9701</strain>
    </source>
</reference>
<evidence type="ECO:0000256" key="3">
    <source>
        <dbReference type="SAM" id="SignalP"/>
    </source>
</evidence>
<feature type="region of interest" description="Disordered" evidence="1">
    <location>
        <begin position="26"/>
        <end position="80"/>
    </location>
</feature>
<dbReference type="Proteomes" id="UP000285060">
    <property type="component" value="Unassembled WGS sequence"/>
</dbReference>
<keyword evidence="6" id="KW-1185">Reference proteome</keyword>
<evidence type="ECO:0000313" key="5">
    <source>
        <dbReference type="EMBL" id="RHY32608.1"/>
    </source>
</evidence>
<keyword evidence="2" id="KW-0472">Membrane</keyword>
<keyword evidence="2" id="KW-0812">Transmembrane</keyword>
<evidence type="ECO:0000313" key="4">
    <source>
        <dbReference type="EMBL" id="ETW04889.1"/>
    </source>
</evidence>
<dbReference type="VEuPathDB" id="FungiDB:H310_03997"/>
<organism evidence="4">
    <name type="scientific">Aphanomyces invadans</name>
    <dbReference type="NCBI Taxonomy" id="157072"/>
    <lineage>
        <taxon>Eukaryota</taxon>
        <taxon>Sar</taxon>
        <taxon>Stramenopiles</taxon>
        <taxon>Oomycota</taxon>
        <taxon>Saprolegniomycetes</taxon>
        <taxon>Saprolegniales</taxon>
        <taxon>Verrucalvaceae</taxon>
        <taxon>Aphanomyces</taxon>
    </lineage>
</organism>
<feature type="compositionally biased region" description="Low complexity" evidence="1">
    <location>
        <begin position="26"/>
        <end position="35"/>
    </location>
</feature>
<sequence>MHLPRAIAAALFALLALPSTCQTTLTPTTPLPSSTYEDVDDPGNDALDAADGDPVEGGLLNDTATTPVTTPRERYDHAEGPIPVLGAQATKPSSDGSTTTVLLSIAVGLSASVVAAIVIVSRRRNAQFQAEMDMATENDYGMAMMDLPENYDQDGSEDQYSVHSLSTRRKSSLIAHRDLTSSVIRTSNILAPRPYHQPPANAREDVDSFVDESLFLHTTHSLTRIDSASPINDNAMMVLRATTSEGYLDTAHFLQTIHSTFPRTEFFGDKSREHVEII</sequence>
<evidence type="ECO:0000256" key="1">
    <source>
        <dbReference type="SAM" id="MobiDB-lite"/>
    </source>
</evidence>
<reference evidence="5 6" key="2">
    <citation type="submission" date="2018-08" db="EMBL/GenBank/DDBJ databases">
        <title>Aphanomyces genome sequencing and annotation.</title>
        <authorList>
            <person name="Minardi D."/>
            <person name="Oidtmann B."/>
            <person name="Van Der Giezen M."/>
            <person name="Studholme D.J."/>
        </authorList>
    </citation>
    <scope>NUCLEOTIDE SEQUENCE [LARGE SCALE GENOMIC DNA]</scope>
    <source>
        <strain evidence="5 6">NJM0002</strain>
    </source>
</reference>
<feature type="signal peptide" evidence="3">
    <location>
        <begin position="1"/>
        <end position="23"/>
    </location>
</feature>
<dbReference type="EMBL" id="QUSY01000125">
    <property type="protein sequence ID" value="RHY32608.1"/>
    <property type="molecule type" value="Genomic_DNA"/>
</dbReference>
<keyword evidence="2" id="KW-1133">Transmembrane helix</keyword>
<protein>
    <submittedName>
        <fullName evidence="4">Uncharacterized protein</fullName>
    </submittedName>
</protein>
<name>A0A024UF57_9STRA</name>
<evidence type="ECO:0000256" key="2">
    <source>
        <dbReference type="SAM" id="Phobius"/>
    </source>
</evidence>
<gene>
    <name evidence="5" type="ORF">DYB32_002597</name>
    <name evidence="4" type="ORF">H310_03997</name>
</gene>
<proteinExistence type="predicted"/>